<sequence>MSSTSYPATSQTTTTIPKLAVNGSNWIVWKNRTLILIHAKKLSHLLDDSVARPVKPEPLGDNPTTEETDTFATASEKYQEFDQSDAEVKHFITSTIPDSLFIKTINCTTASSLWKVI</sequence>
<accession>A0A9P6L251</accession>
<dbReference type="OrthoDB" id="3269759at2759"/>
<proteinExistence type="predicted"/>
<comment type="caution">
    <text evidence="1">The sequence shown here is derived from an EMBL/GenBank/DDBJ whole genome shotgun (WGS) entry which is preliminary data.</text>
</comment>
<evidence type="ECO:0000313" key="1">
    <source>
        <dbReference type="EMBL" id="KAF9779326.1"/>
    </source>
</evidence>
<gene>
    <name evidence="1" type="ORF">BJ322DRAFT_989712</name>
</gene>
<dbReference type="EMBL" id="WIUZ02000020">
    <property type="protein sequence ID" value="KAF9779326.1"/>
    <property type="molecule type" value="Genomic_DNA"/>
</dbReference>
<feature type="non-terminal residue" evidence="1">
    <location>
        <position position="117"/>
    </location>
</feature>
<dbReference type="Proteomes" id="UP000736335">
    <property type="component" value="Unassembled WGS sequence"/>
</dbReference>
<keyword evidence="2" id="KW-1185">Reference proteome</keyword>
<protein>
    <submittedName>
        <fullName evidence="1">Uncharacterized protein</fullName>
    </submittedName>
</protein>
<organism evidence="1 2">
    <name type="scientific">Thelephora terrestris</name>
    <dbReference type="NCBI Taxonomy" id="56493"/>
    <lineage>
        <taxon>Eukaryota</taxon>
        <taxon>Fungi</taxon>
        <taxon>Dikarya</taxon>
        <taxon>Basidiomycota</taxon>
        <taxon>Agaricomycotina</taxon>
        <taxon>Agaricomycetes</taxon>
        <taxon>Thelephorales</taxon>
        <taxon>Thelephoraceae</taxon>
        <taxon>Thelephora</taxon>
    </lineage>
</organism>
<reference evidence="1" key="1">
    <citation type="journal article" date="2020" name="Nat. Commun.">
        <title>Large-scale genome sequencing of mycorrhizal fungi provides insights into the early evolution of symbiotic traits.</title>
        <authorList>
            <person name="Miyauchi S."/>
            <person name="Kiss E."/>
            <person name="Kuo A."/>
            <person name="Drula E."/>
            <person name="Kohler A."/>
            <person name="Sanchez-Garcia M."/>
            <person name="Morin E."/>
            <person name="Andreopoulos B."/>
            <person name="Barry K.W."/>
            <person name="Bonito G."/>
            <person name="Buee M."/>
            <person name="Carver A."/>
            <person name="Chen C."/>
            <person name="Cichocki N."/>
            <person name="Clum A."/>
            <person name="Culley D."/>
            <person name="Crous P.W."/>
            <person name="Fauchery L."/>
            <person name="Girlanda M."/>
            <person name="Hayes R.D."/>
            <person name="Keri Z."/>
            <person name="LaButti K."/>
            <person name="Lipzen A."/>
            <person name="Lombard V."/>
            <person name="Magnuson J."/>
            <person name="Maillard F."/>
            <person name="Murat C."/>
            <person name="Nolan M."/>
            <person name="Ohm R.A."/>
            <person name="Pangilinan J."/>
            <person name="Pereira M.F."/>
            <person name="Perotto S."/>
            <person name="Peter M."/>
            <person name="Pfister S."/>
            <person name="Riley R."/>
            <person name="Sitrit Y."/>
            <person name="Stielow J.B."/>
            <person name="Szollosi G."/>
            <person name="Zifcakova L."/>
            <person name="Stursova M."/>
            <person name="Spatafora J.W."/>
            <person name="Tedersoo L."/>
            <person name="Vaario L.M."/>
            <person name="Yamada A."/>
            <person name="Yan M."/>
            <person name="Wang P."/>
            <person name="Xu J."/>
            <person name="Bruns T."/>
            <person name="Baldrian P."/>
            <person name="Vilgalys R."/>
            <person name="Dunand C."/>
            <person name="Henrissat B."/>
            <person name="Grigoriev I.V."/>
            <person name="Hibbett D."/>
            <person name="Nagy L.G."/>
            <person name="Martin F.M."/>
        </authorList>
    </citation>
    <scope>NUCLEOTIDE SEQUENCE</scope>
    <source>
        <strain evidence="1">UH-Tt-Lm1</strain>
    </source>
</reference>
<dbReference type="AlphaFoldDB" id="A0A9P6L251"/>
<evidence type="ECO:0000313" key="2">
    <source>
        <dbReference type="Proteomes" id="UP000736335"/>
    </source>
</evidence>
<reference evidence="1" key="2">
    <citation type="submission" date="2020-11" db="EMBL/GenBank/DDBJ databases">
        <authorList>
            <consortium name="DOE Joint Genome Institute"/>
            <person name="Kuo A."/>
            <person name="Miyauchi S."/>
            <person name="Kiss E."/>
            <person name="Drula E."/>
            <person name="Kohler A."/>
            <person name="Sanchez-Garcia M."/>
            <person name="Andreopoulos B."/>
            <person name="Barry K.W."/>
            <person name="Bonito G."/>
            <person name="Buee M."/>
            <person name="Carver A."/>
            <person name="Chen C."/>
            <person name="Cichocki N."/>
            <person name="Clum A."/>
            <person name="Culley D."/>
            <person name="Crous P.W."/>
            <person name="Fauchery L."/>
            <person name="Girlanda M."/>
            <person name="Hayes R."/>
            <person name="Keri Z."/>
            <person name="Labutti K."/>
            <person name="Lipzen A."/>
            <person name="Lombard V."/>
            <person name="Magnuson J."/>
            <person name="Maillard F."/>
            <person name="Morin E."/>
            <person name="Murat C."/>
            <person name="Nolan M."/>
            <person name="Ohm R."/>
            <person name="Pangilinan J."/>
            <person name="Pereira M."/>
            <person name="Perotto S."/>
            <person name="Peter M."/>
            <person name="Riley R."/>
            <person name="Sitrit Y."/>
            <person name="Stielow B."/>
            <person name="Szollosi G."/>
            <person name="Zifcakova L."/>
            <person name="Stursova M."/>
            <person name="Spatafora J.W."/>
            <person name="Tedersoo L."/>
            <person name="Vaario L.-M."/>
            <person name="Yamada A."/>
            <person name="Yan M."/>
            <person name="Wang P."/>
            <person name="Xu J."/>
            <person name="Bruns T."/>
            <person name="Baldrian P."/>
            <person name="Vilgalys R."/>
            <person name="Henrissat B."/>
            <person name="Grigoriev I.V."/>
            <person name="Hibbett D."/>
            <person name="Nagy L.G."/>
            <person name="Martin F.M."/>
        </authorList>
    </citation>
    <scope>NUCLEOTIDE SEQUENCE</scope>
    <source>
        <strain evidence="1">UH-Tt-Lm1</strain>
    </source>
</reference>
<name>A0A9P6L251_9AGAM</name>